<name>A0A3L6ZYU7_9MICO</name>
<dbReference type="PANTHER" id="PTHR43798">
    <property type="entry name" value="MONOACYLGLYCEROL LIPASE"/>
    <property type="match status" value="1"/>
</dbReference>
<dbReference type="OrthoDB" id="3396704at2"/>
<dbReference type="AlphaFoldDB" id="A0A3L6ZYU7"/>
<organism evidence="1 2">
    <name type="scientific">Mycetocola manganoxydans</name>
    <dbReference type="NCBI Taxonomy" id="699879"/>
    <lineage>
        <taxon>Bacteria</taxon>
        <taxon>Bacillati</taxon>
        <taxon>Actinomycetota</taxon>
        <taxon>Actinomycetes</taxon>
        <taxon>Micrococcales</taxon>
        <taxon>Microbacteriaceae</taxon>
        <taxon>Mycetocola</taxon>
    </lineage>
</organism>
<dbReference type="Gene3D" id="3.40.50.1820">
    <property type="entry name" value="alpha/beta hydrolase"/>
    <property type="match status" value="1"/>
</dbReference>
<dbReference type="RefSeq" id="WP_121672053.1">
    <property type="nucleotide sequence ID" value="NZ_BMXM01000001.1"/>
</dbReference>
<accession>A0A3L6ZYU7</accession>
<protein>
    <submittedName>
        <fullName evidence="1">Alpha/beta hydrolase</fullName>
    </submittedName>
</protein>
<proteinExistence type="predicted"/>
<dbReference type="EMBL" id="RCUV01000005">
    <property type="protein sequence ID" value="RLP72332.1"/>
    <property type="molecule type" value="Genomic_DNA"/>
</dbReference>
<dbReference type="SUPFAM" id="SSF53474">
    <property type="entry name" value="alpha/beta-Hydrolases"/>
    <property type="match status" value="1"/>
</dbReference>
<dbReference type="Proteomes" id="UP000270299">
    <property type="component" value="Unassembled WGS sequence"/>
</dbReference>
<comment type="caution">
    <text evidence="1">The sequence shown here is derived from an EMBL/GenBank/DDBJ whole genome shotgun (WGS) entry which is preliminary data.</text>
</comment>
<dbReference type="GO" id="GO:0016787">
    <property type="term" value="F:hydrolase activity"/>
    <property type="evidence" value="ECO:0007669"/>
    <property type="project" value="UniProtKB-KW"/>
</dbReference>
<evidence type="ECO:0000313" key="1">
    <source>
        <dbReference type="EMBL" id="RLP72332.1"/>
    </source>
</evidence>
<dbReference type="InterPro" id="IPR050266">
    <property type="entry name" value="AB_hydrolase_sf"/>
</dbReference>
<gene>
    <name evidence="1" type="ORF">D9V29_04020</name>
</gene>
<evidence type="ECO:0000313" key="2">
    <source>
        <dbReference type="Proteomes" id="UP000270299"/>
    </source>
</evidence>
<reference evidence="1 2" key="1">
    <citation type="submission" date="2018-10" db="EMBL/GenBank/DDBJ databases">
        <authorList>
            <person name="Li J."/>
        </authorList>
    </citation>
    <scope>NUCLEOTIDE SEQUENCE [LARGE SCALE GENOMIC DNA]</scope>
    <source>
        <strain evidence="1 2">CCTCC AB209002</strain>
    </source>
</reference>
<keyword evidence="2" id="KW-1185">Reference proteome</keyword>
<keyword evidence="1" id="KW-0378">Hydrolase</keyword>
<sequence>MITPPEHTERIETRLGQLHTRVIGTGRTTVLWSSMFVDSHTWDPTLTLLLDGSREPRRLVLVDPPGLGLSQPLRRRSSIAEAAGAARDLLKALDAGRVDWVGNAFGGHVGYELARDPSLLRSFVAISSPTEPIPPHLRRKIGVLKPLLRIAGPVGPVREAIVSAMLTEESASNSHLRQVVLDSLGRPTRSSMAFALRSFILDRSDVTGHLADIRIPSLFVASDDRGDWSPADAQRAAALTPDATAVTIERARTLIPLEQPAALATSIVNFWAGVPATNSPV</sequence>
<dbReference type="InterPro" id="IPR029058">
    <property type="entry name" value="AB_hydrolase_fold"/>
</dbReference>